<evidence type="ECO:0000313" key="3">
    <source>
        <dbReference type="Proteomes" id="UP000593575"/>
    </source>
</evidence>
<keyword evidence="3" id="KW-1185">Reference proteome</keyword>
<protein>
    <submittedName>
        <fullName evidence="2">Uncharacterized protein</fullName>
    </submittedName>
</protein>
<dbReference type="PANTHER" id="PTHR36370">
    <property type="entry name" value="THYLAKOID SOLUBLE PHOSPHOPROTEIN"/>
    <property type="match status" value="1"/>
</dbReference>
<dbReference type="GO" id="GO:0009507">
    <property type="term" value="C:chloroplast"/>
    <property type="evidence" value="ECO:0007669"/>
    <property type="project" value="TreeGrafter"/>
</dbReference>
<dbReference type="SUPFAM" id="SSF144256">
    <property type="entry name" value="TSP9-like"/>
    <property type="match status" value="1"/>
</dbReference>
<comment type="caution">
    <text evidence="2">The sequence shown here is derived from an EMBL/GenBank/DDBJ whole genome shotgun (WGS) entry which is preliminary data.</text>
</comment>
<accession>A0A7J9JPL3</accession>
<feature type="compositionally biased region" description="Gly residues" evidence="1">
    <location>
        <begin position="104"/>
        <end position="114"/>
    </location>
</feature>
<dbReference type="AlphaFoldDB" id="A0A7J9JPL3"/>
<dbReference type="Pfam" id="PF11493">
    <property type="entry name" value="TSP9"/>
    <property type="match status" value="1"/>
</dbReference>
<feature type="region of interest" description="Disordered" evidence="1">
    <location>
        <begin position="76"/>
        <end position="114"/>
    </location>
</feature>
<sequence length="114" mass="12194">MPGSEYSSVELQRMLMTDSGMAAAAQQLMQLSDEDNSTAAKGAGGGKEEKGLFDWILGNLQKEEQFYETDPILKKVEEKNSGGSGTTSGRKNSVSIPQKKKDNGGFGLGGLFKK</sequence>
<reference evidence="2 3" key="1">
    <citation type="journal article" date="2019" name="Genome Biol. Evol.">
        <title>Insights into the evolution of the New World diploid cottons (Gossypium, subgenus Houzingenia) based on genome sequencing.</title>
        <authorList>
            <person name="Grover C.E."/>
            <person name="Arick M.A. 2nd"/>
            <person name="Thrash A."/>
            <person name="Conover J.L."/>
            <person name="Sanders W.S."/>
            <person name="Peterson D.G."/>
            <person name="Frelichowski J.E."/>
            <person name="Scheffler J.A."/>
            <person name="Scheffler B.E."/>
            <person name="Wendel J.F."/>
        </authorList>
    </citation>
    <scope>NUCLEOTIDE SEQUENCE [LARGE SCALE GENOMIC DNA]</scope>
    <source>
        <strain evidence="2">6</strain>
        <tissue evidence="2">Leaf</tissue>
    </source>
</reference>
<evidence type="ECO:0000313" key="2">
    <source>
        <dbReference type="EMBL" id="MBA0836127.1"/>
    </source>
</evidence>
<feature type="compositionally biased region" description="Polar residues" evidence="1">
    <location>
        <begin position="87"/>
        <end position="96"/>
    </location>
</feature>
<organism evidence="2 3">
    <name type="scientific">Gossypium armourianum</name>
    <dbReference type="NCBI Taxonomy" id="34283"/>
    <lineage>
        <taxon>Eukaryota</taxon>
        <taxon>Viridiplantae</taxon>
        <taxon>Streptophyta</taxon>
        <taxon>Embryophyta</taxon>
        <taxon>Tracheophyta</taxon>
        <taxon>Spermatophyta</taxon>
        <taxon>Magnoliopsida</taxon>
        <taxon>eudicotyledons</taxon>
        <taxon>Gunneridae</taxon>
        <taxon>Pentapetalae</taxon>
        <taxon>rosids</taxon>
        <taxon>malvids</taxon>
        <taxon>Malvales</taxon>
        <taxon>Malvaceae</taxon>
        <taxon>Malvoideae</taxon>
        <taxon>Gossypium</taxon>
    </lineage>
</organism>
<dbReference type="EMBL" id="JABFAE010000009">
    <property type="protein sequence ID" value="MBA0836127.1"/>
    <property type="molecule type" value="Genomic_DNA"/>
</dbReference>
<gene>
    <name evidence="2" type="ORF">Goarm_008364</name>
</gene>
<name>A0A7J9JPL3_9ROSI</name>
<evidence type="ECO:0000256" key="1">
    <source>
        <dbReference type="SAM" id="MobiDB-lite"/>
    </source>
</evidence>
<dbReference type="InterPro" id="IPR021584">
    <property type="entry name" value="TSP9"/>
</dbReference>
<dbReference type="InterPro" id="IPR037244">
    <property type="entry name" value="TSP9_sf"/>
</dbReference>
<dbReference type="PANTHER" id="PTHR36370:SF1">
    <property type="entry name" value="THYLAKOID SOLUBLE PHOSPHOPROTEIN"/>
    <property type="match status" value="1"/>
</dbReference>
<dbReference type="Proteomes" id="UP000593575">
    <property type="component" value="Unassembled WGS sequence"/>
</dbReference>
<proteinExistence type="predicted"/>